<evidence type="ECO:0000256" key="5">
    <source>
        <dbReference type="ARBA" id="ARBA00023316"/>
    </source>
</evidence>
<evidence type="ECO:0000256" key="4">
    <source>
        <dbReference type="ARBA" id="ARBA00022801"/>
    </source>
</evidence>
<sequence length="274" mass="30965">MRFLLLLPLTLLLGLMGCQQTPYHLSRIYTSPNQDSRIRYLIVHYTQADDARALQLLTTAGSGVSAHYLLSTPGPDGKPTLYALLPESQRAWHAGRSSWHHQTAMNDRSLGIEVVNSGYQPADARGPLMTRYWPPFPQSQLHALASLLQQLSDRYHIPPQNLLGHSDIAPGRKVDPGPAFPWHYLYQRYRLGAWPEENRVRALLQQGLPELDITALQHDLARYGYAVPASGVLDDTTRQVVQAFQLHFRPSRFDGEPDAETRARLQALLEKYVD</sequence>
<dbReference type="Pfam" id="PF01510">
    <property type="entry name" value="Amidase_2"/>
    <property type="match status" value="1"/>
</dbReference>
<dbReference type="Gene3D" id="3.40.80.10">
    <property type="entry name" value="Peptidoglycan recognition protein-like"/>
    <property type="match status" value="1"/>
</dbReference>
<feature type="domain" description="N-acetylmuramoyl-L-alanine amidase" evidence="6">
    <location>
        <begin position="26"/>
        <end position="177"/>
    </location>
</feature>
<evidence type="ECO:0000256" key="2">
    <source>
        <dbReference type="ARBA" id="ARBA00007553"/>
    </source>
</evidence>
<accession>A0ABV8CIH4</accession>
<evidence type="ECO:0000313" key="7">
    <source>
        <dbReference type="EMBL" id="MFC3911985.1"/>
    </source>
</evidence>
<dbReference type="Proteomes" id="UP001595692">
    <property type="component" value="Unassembled WGS sequence"/>
</dbReference>
<organism evidence="7 8">
    <name type="scientific">Pseudaeromonas sharmana</name>
    <dbReference type="NCBI Taxonomy" id="328412"/>
    <lineage>
        <taxon>Bacteria</taxon>
        <taxon>Pseudomonadati</taxon>
        <taxon>Pseudomonadota</taxon>
        <taxon>Gammaproteobacteria</taxon>
        <taxon>Aeromonadales</taxon>
        <taxon>Aeromonadaceae</taxon>
        <taxon>Pseudaeromonas</taxon>
    </lineage>
</organism>
<dbReference type="EC" id="3.5.1.28" evidence="3"/>
<dbReference type="PANTHER" id="PTHR30417">
    <property type="entry name" value="N-ACETYLMURAMOYL-L-ALANINE AMIDASE AMID"/>
    <property type="match status" value="1"/>
</dbReference>
<evidence type="ECO:0000259" key="6">
    <source>
        <dbReference type="SMART" id="SM00644"/>
    </source>
</evidence>
<dbReference type="SUPFAM" id="SSF55846">
    <property type="entry name" value="N-acetylmuramoyl-L-alanine amidase-like"/>
    <property type="match status" value="1"/>
</dbReference>
<dbReference type="SUPFAM" id="SSF47090">
    <property type="entry name" value="PGBD-like"/>
    <property type="match status" value="1"/>
</dbReference>
<dbReference type="CDD" id="cd06583">
    <property type="entry name" value="PGRP"/>
    <property type="match status" value="1"/>
</dbReference>
<dbReference type="PANTHER" id="PTHR30417:SF1">
    <property type="entry name" value="N-ACETYLMURAMOYL-L-ALANINE AMIDASE AMID"/>
    <property type="match status" value="1"/>
</dbReference>
<evidence type="ECO:0000256" key="1">
    <source>
        <dbReference type="ARBA" id="ARBA00001561"/>
    </source>
</evidence>
<comment type="catalytic activity">
    <reaction evidence="1">
        <text>Hydrolyzes the link between N-acetylmuramoyl residues and L-amino acid residues in certain cell-wall glycopeptides.</text>
        <dbReference type="EC" id="3.5.1.28"/>
    </reaction>
</comment>
<gene>
    <name evidence="7" type="ORF">ACFOSS_00695</name>
</gene>
<dbReference type="InterPro" id="IPR002477">
    <property type="entry name" value="Peptidoglycan-bd-like"/>
</dbReference>
<dbReference type="Pfam" id="PF01471">
    <property type="entry name" value="PG_binding_1"/>
    <property type="match status" value="1"/>
</dbReference>
<dbReference type="EMBL" id="JBHSAF010000001">
    <property type="protein sequence ID" value="MFC3911985.1"/>
    <property type="molecule type" value="Genomic_DNA"/>
</dbReference>
<dbReference type="GO" id="GO:0008745">
    <property type="term" value="F:N-acetylmuramoyl-L-alanine amidase activity"/>
    <property type="evidence" value="ECO:0007669"/>
    <property type="project" value="UniProtKB-EC"/>
</dbReference>
<keyword evidence="5" id="KW-0961">Cell wall biogenesis/degradation</keyword>
<dbReference type="InterPro" id="IPR036365">
    <property type="entry name" value="PGBD-like_sf"/>
</dbReference>
<protein>
    <recommendedName>
        <fullName evidence="3">N-acetylmuramoyl-L-alanine amidase</fullName>
        <ecNumber evidence="3">3.5.1.28</ecNumber>
    </recommendedName>
</protein>
<dbReference type="RefSeq" id="WP_377149882.1">
    <property type="nucleotide sequence ID" value="NZ_JBHSAF010000001.1"/>
</dbReference>
<dbReference type="InterPro" id="IPR002502">
    <property type="entry name" value="Amidase_domain"/>
</dbReference>
<reference evidence="8" key="1">
    <citation type="journal article" date="2019" name="Int. J. Syst. Evol. Microbiol.">
        <title>The Global Catalogue of Microorganisms (GCM) 10K type strain sequencing project: providing services to taxonomists for standard genome sequencing and annotation.</title>
        <authorList>
            <consortium name="The Broad Institute Genomics Platform"/>
            <consortium name="The Broad Institute Genome Sequencing Center for Infectious Disease"/>
            <person name="Wu L."/>
            <person name="Ma J."/>
        </authorList>
    </citation>
    <scope>NUCLEOTIDE SEQUENCE [LARGE SCALE GENOMIC DNA]</scope>
    <source>
        <strain evidence="8">CCUG 54939</strain>
    </source>
</reference>
<evidence type="ECO:0000256" key="3">
    <source>
        <dbReference type="ARBA" id="ARBA00011901"/>
    </source>
</evidence>
<dbReference type="Gene3D" id="1.10.101.10">
    <property type="entry name" value="PGBD-like superfamily/PGBD"/>
    <property type="match status" value="1"/>
</dbReference>
<keyword evidence="4 7" id="KW-0378">Hydrolase</keyword>
<dbReference type="SMART" id="SM00644">
    <property type="entry name" value="Ami_2"/>
    <property type="match status" value="1"/>
</dbReference>
<dbReference type="PROSITE" id="PS51257">
    <property type="entry name" value="PROKAR_LIPOPROTEIN"/>
    <property type="match status" value="1"/>
</dbReference>
<comment type="similarity">
    <text evidence="2">Belongs to the N-acetylmuramoyl-L-alanine amidase 2 family.</text>
</comment>
<dbReference type="InterPro" id="IPR036366">
    <property type="entry name" value="PGBDSf"/>
</dbReference>
<comment type="caution">
    <text evidence="7">The sequence shown here is derived from an EMBL/GenBank/DDBJ whole genome shotgun (WGS) entry which is preliminary data.</text>
</comment>
<proteinExistence type="inferred from homology"/>
<dbReference type="InterPro" id="IPR036505">
    <property type="entry name" value="Amidase/PGRP_sf"/>
</dbReference>
<dbReference type="InterPro" id="IPR051206">
    <property type="entry name" value="NAMLAA_amidase_2"/>
</dbReference>
<name>A0ABV8CIH4_9GAMM</name>
<evidence type="ECO:0000313" key="8">
    <source>
        <dbReference type="Proteomes" id="UP001595692"/>
    </source>
</evidence>
<keyword evidence="8" id="KW-1185">Reference proteome</keyword>